<dbReference type="Gene3D" id="1.10.1740.10">
    <property type="match status" value="1"/>
</dbReference>
<dbReference type="GO" id="GO:0003677">
    <property type="term" value="F:DNA binding"/>
    <property type="evidence" value="ECO:0007669"/>
    <property type="project" value="UniProtKB-KW"/>
</dbReference>
<evidence type="ECO:0000256" key="3">
    <source>
        <dbReference type="ARBA" id="ARBA00023082"/>
    </source>
</evidence>
<dbReference type="OrthoDB" id="5507391at2"/>
<dbReference type="InterPro" id="IPR013325">
    <property type="entry name" value="RNA_pol_sigma_r2"/>
</dbReference>
<accession>A0A1I2ICL9</accession>
<feature type="domain" description="RNA polymerase sigma factor 70 region 4 type 2" evidence="7">
    <location>
        <begin position="119"/>
        <end position="167"/>
    </location>
</feature>
<dbReference type="GO" id="GO:0016987">
    <property type="term" value="F:sigma factor activity"/>
    <property type="evidence" value="ECO:0007669"/>
    <property type="project" value="UniProtKB-KW"/>
</dbReference>
<dbReference type="InterPro" id="IPR039425">
    <property type="entry name" value="RNA_pol_sigma-70-like"/>
</dbReference>
<dbReference type="SUPFAM" id="SSF88659">
    <property type="entry name" value="Sigma3 and sigma4 domains of RNA polymerase sigma factors"/>
    <property type="match status" value="1"/>
</dbReference>
<evidence type="ECO:0000256" key="1">
    <source>
        <dbReference type="ARBA" id="ARBA00010641"/>
    </source>
</evidence>
<dbReference type="InterPro" id="IPR014284">
    <property type="entry name" value="RNA_pol_sigma-70_dom"/>
</dbReference>
<feature type="domain" description="RNA polymerase sigma-70 region 2" evidence="6">
    <location>
        <begin position="22"/>
        <end position="87"/>
    </location>
</feature>
<reference evidence="9" key="1">
    <citation type="submission" date="2016-10" db="EMBL/GenBank/DDBJ databases">
        <authorList>
            <person name="Varghese N."/>
            <person name="Submissions S."/>
        </authorList>
    </citation>
    <scope>NUCLEOTIDE SEQUENCE [LARGE SCALE GENOMIC DNA]</scope>
    <source>
        <strain evidence="9">ATCC 25963</strain>
    </source>
</reference>
<keyword evidence="2" id="KW-0805">Transcription regulation</keyword>
<evidence type="ECO:0000259" key="6">
    <source>
        <dbReference type="Pfam" id="PF04542"/>
    </source>
</evidence>
<dbReference type="EMBL" id="FOMX01000059">
    <property type="protein sequence ID" value="SFF38857.1"/>
    <property type="molecule type" value="Genomic_DNA"/>
</dbReference>
<name>A0A1I2ICL9_9BACT</name>
<dbReference type="InterPro" id="IPR013324">
    <property type="entry name" value="RNA_pol_sigma_r3/r4-like"/>
</dbReference>
<evidence type="ECO:0000256" key="5">
    <source>
        <dbReference type="ARBA" id="ARBA00023163"/>
    </source>
</evidence>
<dbReference type="InterPro" id="IPR036388">
    <property type="entry name" value="WH-like_DNA-bd_sf"/>
</dbReference>
<sequence>MESDFDLLDRWRAGDRNAGTRLFERHFKPLYRFFRNKVGDDAEDLVQQTFLSCVQARDGFRGDASFRTYLFTVARNKIHQHFSRHQRKQGAIDFGVTSVIDLGVSVQRLLAQREEHKHLLHALRKLPVDLQIALELHYFENLSGPELAVVLAIPEGTVRSRLRRGRDLLREALTELASSERADSTLTSIENWAEEIRDKVLGPKGS</sequence>
<evidence type="ECO:0000256" key="4">
    <source>
        <dbReference type="ARBA" id="ARBA00023125"/>
    </source>
</evidence>
<dbReference type="InterPro" id="IPR007627">
    <property type="entry name" value="RNA_pol_sigma70_r2"/>
</dbReference>
<dbReference type="PANTHER" id="PTHR43133:SF8">
    <property type="entry name" value="RNA POLYMERASE SIGMA FACTOR HI_1459-RELATED"/>
    <property type="match status" value="1"/>
</dbReference>
<keyword evidence="5" id="KW-0804">Transcription</keyword>
<dbReference type="Gene3D" id="1.10.10.10">
    <property type="entry name" value="Winged helix-like DNA-binding domain superfamily/Winged helix DNA-binding domain"/>
    <property type="match status" value="1"/>
</dbReference>
<dbReference type="Pfam" id="PF04542">
    <property type="entry name" value="Sigma70_r2"/>
    <property type="match status" value="1"/>
</dbReference>
<evidence type="ECO:0000256" key="2">
    <source>
        <dbReference type="ARBA" id="ARBA00023015"/>
    </source>
</evidence>
<evidence type="ECO:0000259" key="7">
    <source>
        <dbReference type="Pfam" id="PF08281"/>
    </source>
</evidence>
<dbReference type="InterPro" id="IPR013249">
    <property type="entry name" value="RNA_pol_sigma70_r4_t2"/>
</dbReference>
<dbReference type="Proteomes" id="UP000199400">
    <property type="component" value="Unassembled WGS sequence"/>
</dbReference>
<dbReference type="GO" id="GO:0006352">
    <property type="term" value="P:DNA-templated transcription initiation"/>
    <property type="evidence" value="ECO:0007669"/>
    <property type="project" value="InterPro"/>
</dbReference>
<keyword evidence="3" id="KW-0731">Sigma factor</keyword>
<dbReference type="STRING" id="54.SAMN02745121_08540"/>
<dbReference type="Pfam" id="PF08281">
    <property type="entry name" value="Sigma70_r4_2"/>
    <property type="match status" value="1"/>
</dbReference>
<keyword evidence="4" id="KW-0238">DNA-binding</keyword>
<gene>
    <name evidence="8" type="ORF">SAMN02745121_08540</name>
</gene>
<evidence type="ECO:0000313" key="9">
    <source>
        <dbReference type="Proteomes" id="UP000199400"/>
    </source>
</evidence>
<dbReference type="SUPFAM" id="SSF88946">
    <property type="entry name" value="Sigma2 domain of RNA polymerase sigma factors"/>
    <property type="match status" value="1"/>
</dbReference>
<organism evidence="8 9">
    <name type="scientific">Nannocystis exedens</name>
    <dbReference type="NCBI Taxonomy" id="54"/>
    <lineage>
        <taxon>Bacteria</taxon>
        <taxon>Pseudomonadati</taxon>
        <taxon>Myxococcota</taxon>
        <taxon>Polyangia</taxon>
        <taxon>Nannocystales</taxon>
        <taxon>Nannocystaceae</taxon>
        <taxon>Nannocystis</taxon>
    </lineage>
</organism>
<comment type="similarity">
    <text evidence="1">Belongs to the sigma-70 factor family. ECF subfamily.</text>
</comment>
<evidence type="ECO:0000313" key="8">
    <source>
        <dbReference type="EMBL" id="SFF38857.1"/>
    </source>
</evidence>
<keyword evidence="9" id="KW-1185">Reference proteome</keyword>
<proteinExistence type="inferred from homology"/>
<dbReference type="RefSeq" id="WP_096328259.1">
    <property type="nucleotide sequence ID" value="NZ_FOMX01000059.1"/>
</dbReference>
<dbReference type="PANTHER" id="PTHR43133">
    <property type="entry name" value="RNA POLYMERASE ECF-TYPE SIGMA FACTO"/>
    <property type="match status" value="1"/>
</dbReference>
<dbReference type="NCBIfam" id="TIGR02937">
    <property type="entry name" value="sigma70-ECF"/>
    <property type="match status" value="1"/>
</dbReference>
<dbReference type="AlphaFoldDB" id="A0A1I2ICL9"/>
<protein>
    <submittedName>
        <fullName evidence="8">RNA polymerase, sigma subunit, ECF family</fullName>
    </submittedName>
</protein>